<dbReference type="CDD" id="cd04584">
    <property type="entry name" value="CBS_pair_AcuB_like"/>
    <property type="match status" value="1"/>
</dbReference>
<organism evidence="4 5">
    <name type="scientific">Desulfamplus magnetovallimortis</name>
    <dbReference type="NCBI Taxonomy" id="1246637"/>
    <lineage>
        <taxon>Bacteria</taxon>
        <taxon>Pseudomonadati</taxon>
        <taxon>Thermodesulfobacteriota</taxon>
        <taxon>Desulfobacteria</taxon>
        <taxon>Desulfobacterales</taxon>
        <taxon>Desulfobacteraceae</taxon>
        <taxon>Desulfamplus</taxon>
    </lineage>
</organism>
<keyword evidence="1 2" id="KW-0129">CBS domain</keyword>
<feature type="domain" description="CBS" evidence="3">
    <location>
        <begin position="153"/>
        <end position="211"/>
    </location>
</feature>
<accession>A0A1W1H5B4</accession>
<dbReference type="PANTHER" id="PTHR43080:SF2">
    <property type="entry name" value="CBS DOMAIN-CONTAINING PROTEIN"/>
    <property type="match status" value="1"/>
</dbReference>
<dbReference type="EMBL" id="FWEV01000008">
    <property type="protein sequence ID" value="SLM27636.1"/>
    <property type="molecule type" value="Genomic_DNA"/>
</dbReference>
<dbReference type="InterPro" id="IPR051257">
    <property type="entry name" value="Diverse_CBS-Domain"/>
</dbReference>
<sequence length="294" mass="33370">MATPYHENNDGNFGILINSRQSSLHFFEDAPENRESFSKKCKVGNEGCRNFHYKIKTNSHHARITKTEGKMFVNNSMSKTIITIDKNASIFEAHEKMVANKIRHLPVTDTNNRLTGIVTDRDIRSAMPYTLLKQQNNQEEKDKLAAIKVDEIMTKNPITISPMDTIQDALLMIQKEKVGAFPVVDNEGNLKGILSVRDLLRAFINVLGIKEPGTLVGILVEDKVGQMKKIVDAITEENISIGSILVARHWEPNQRAVFAYLLTNTVMRVKKKFKELGFTLLDPMEWYLDQLPSK</sequence>
<evidence type="ECO:0000313" key="4">
    <source>
        <dbReference type="EMBL" id="SLM27636.1"/>
    </source>
</evidence>
<dbReference type="InterPro" id="IPR046342">
    <property type="entry name" value="CBS_dom_sf"/>
</dbReference>
<dbReference type="SUPFAM" id="SSF54631">
    <property type="entry name" value="CBS-domain pair"/>
    <property type="match status" value="1"/>
</dbReference>
<keyword evidence="5" id="KW-1185">Reference proteome</keyword>
<dbReference type="AlphaFoldDB" id="A0A1W1H5B4"/>
<evidence type="ECO:0000313" key="5">
    <source>
        <dbReference type="Proteomes" id="UP000191931"/>
    </source>
</evidence>
<dbReference type="InterPro" id="IPR000644">
    <property type="entry name" value="CBS_dom"/>
</dbReference>
<dbReference type="SMART" id="SM00116">
    <property type="entry name" value="CBS"/>
    <property type="match status" value="2"/>
</dbReference>
<dbReference type="SUPFAM" id="SSF55021">
    <property type="entry name" value="ACT-like"/>
    <property type="match status" value="1"/>
</dbReference>
<gene>
    <name evidence="4" type="ORF">MTBBW1_1050010</name>
</gene>
<dbReference type="InterPro" id="IPR045865">
    <property type="entry name" value="ACT-like_dom_sf"/>
</dbReference>
<evidence type="ECO:0000259" key="3">
    <source>
        <dbReference type="PROSITE" id="PS51371"/>
    </source>
</evidence>
<dbReference type="PROSITE" id="PS51371">
    <property type="entry name" value="CBS"/>
    <property type="match status" value="2"/>
</dbReference>
<evidence type="ECO:0000256" key="1">
    <source>
        <dbReference type="ARBA" id="ARBA00023122"/>
    </source>
</evidence>
<protein>
    <submittedName>
        <fullName evidence="4">AcuB2 (Modular protein)</fullName>
    </submittedName>
</protein>
<dbReference type="Proteomes" id="UP000191931">
    <property type="component" value="Unassembled WGS sequence"/>
</dbReference>
<name>A0A1W1H5B4_9BACT</name>
<dbReference type="PANTHER" id="PTHR43080">
    <property type="entry name" value="CBS DOMAIN-CONTAINING PROTEIN CBSX3, MITOCHONDRIAL"/>
    <property type="match status" value="1"/>
</dbReference>
<proteinExistence type="predicted"/>
<dbReference type="Pfam" id="PF00571">
    <property type="entry name" value="CBS"/>
    <property type="match status" value="2"/>
</dbReference>
<dbReference type="STRING" id="1246637.MTBBW1_1050010"/>
<evidence type="ECO:0000256" key="2">
    <source>
        <dbReference type="PROSITE-ProRule" id="PRU00703"/>
    </source>
</evidence>
<dbReference type="Gene3D" id="3.10.580.10">
    <property type="entry name" value="CBS-domain"/>
    <property type="match status" value="1"/>
</dbReference>
<feature type="domain" description="CBS" evidence="3">
    <location>
        <begin position="77"/>
        <end position="134"/>
    </location>
</feature>
<reference evidence="4 5" key="1">
    <citation type="submission" date="2017-03" db="EMBL/GenBank/DDBJ databases">
        <authorList>
            <person name="Afonso C.L."/>
            <person name="Miller P.J."/>
            <person name="Scott M.A."/>
            <person name="Spackman E."/>
            <person name="Goraichik I."/>
            <person name="Dimitrov K.M."/>
            <person name="Suarez D.L."/>
            <person name="Swayne D.E."/>
        </authorList>
    </citation>
    <scope>NUCLEOTIDE SEQUENCE [LARGE SCALE GENOMIC DNA]</scope>
    <source>
        <strain evidence="4">PRJEB14757</strain>
    </source>
</reference>